<dbReference type="EC" id="2.7.7.7" evidence="1"/>
<dbReference type="InterPro" id="IPR001126">
    <property type="entry name" value="UmuC"/>
</dbReference>
<dbReference type="InterPro" id="IPR022880">
    <property type="entry name" value="DNApol_IV"/>
</dbReference>
<dbReference type="Pfam" id="PF00817">
    <property type="entry name" value="IMS"/>
    <property type="match status" value="1"/>
</dbReference>
<dbReference type="PROSITE" id="PS50173">
    <property type="entry name" value="UMUC"/>
    <property type="match status" value="1"/>
</dbReference>
<evidence type="ECO:0000259" key="13">
    <source>
        <dbReference type="PROSITE" id="PS50173"/>
    </source>
</evidence>
<feature type="region of interest" description="Disordered" evidence="12">
    <location>
        <begin position="1042"/>
        <end position="1134"/>
    </location>
</feature>
<keyword evidence="8" id="KW-0460">Magnesium</keyword>
<keyword evidence="9" id="KW-0239">DNA-directed DNA polymerase</keyword>
<protein>
    <recommendedName>
        <fullName evidence="2">DNA polymerase kappa</fullName>
        <ecNumber evidence="1">2.7.7.7</ecNumber>
    </recommendedName>
</protein>
<dbReference type="GO" id="GO:0003887">
    <property type="term" value="F:DNA-directed DNA polymerase activity"/>
    <property type="evidence" value="ECO:0007669"/>
    <property type="project" value="UniProtKB-KW"/>
</dbReference>
<evidence type="ECO:0000256" key="3">
    <source>
        <dbReference type="ARBA" id="ARBA00022679"/>
    </source>
</evidence>
<evidence type="ECO:0000256" key="8">
    <source>
        <dbReference type="ARBA" id="ARBA00022842"/>
    </source>
</evidence>
<dbReference type="STRING" id="180088.A0A1J8Q820"/>
<accession>A0A1J8Q820</accession>
<dbReference type="InterPro" id="IPR043502">
    <property type="entry name" value="DNA/RNA_pol_sf"/>
</dbReference>
<keyword evidence="7" id="KW-0227">DNA damage</keyword>
<comment type="caution">
    <text evidence="14">The sequence shown here is derived from an EMBL/GenBank/DDBJ whole genome shotgun (WGS) entry which is preliminary data.</text>
</comment>
<dbReference type="GO" id="GO:0006508">
    <property type="term" value="P:proteolysis"/>
    <property type="evidence" value="ECO:0007669"/>
    <property type="project" value="InterPro"/>
</dbReference>
<dbReference type="PANTHER" id="PTHR11076">
    <property type="entry name" value="DNA REPAIR POLYMERASE UMUC / TRANSFERASE FAMILY MEMBER"/>
    <property type="match status" value="1"/>
</dbReference>
<proteinExistence type="predicted"/>
<dbReference type="InterPro" id="IPR050116">
    <property type="entry name" value="DNA_polymerase-Y"/>
</dbReference>
<dbReference type="SUPFAM" id="SSF56672">
    <property type="entry name" value="DNA/RNA polymerases"/>
    <property type="match status" value="1"/>
</dbReference>
<dbReference type="GO" id="GO:0004197">
    <property type="term" value="F:cysteine-type endopeptidase activity"/>
    <property type="evidence" value="ECO:0007669"/>
    <property type="project" value="InterPro"/>
</dbReference>
<dbReference type="GO" id="GO:0046872">
    <property type="term" value="F:metal ion binding"/>
    <property type="evidence" value="ECO:0007669"/>
    <property type="project" value="UniProtKB-KW"/>
</dbReference>
<feature type="compositionally biased region" description="Acidic residues" evidence="12">
    <location>
        <begin position="1062"/>
        <end position="1075"/>
    </location>
</feature>
<dbReference type="InterPro" id="IPR017961">
    <property type="entry name" value="DNA_pol_Y-fam_little_finger"/>
</dbReference>
<evidence type="ECO:0000256" key="12">
    <source>
        <dbReference type="SAM" id="MobiDB-lite"/>
    </source>
</evidence>
<evidence type="ECO:0000313" key="14">
    <source>
        <dbReference type="EMBL" id="OJA17806.1"/>
    </source>
</evidence>
<dbReference type="OrthoDB" id="3223806at2759"/>
<reference evidence="14 15" key="1">
    <citation type="submission" date="2016-03" db="EMBL/GenBank/DDBJ databases">
        <title>Comparative genomics of the ectomycorrhizal sister species Rhizopogon vinicolor and Rhizopogon vesiculosus (Basidiomycota: Boletales) reveals a divergence of the mating type B locus.</title>
        <authorList>
            <person name="Mujic A.B."/>
            <person name="Kuo A."/>
            <person name="Tritt A."/>
            <person name="Lipzen A."/>
            <person name="Chen C."/>
            <person name="Johnson J."/>
            <person name="Sharma A."/>
            <person name="Barry K."/>
            <person name="Grigoriev I.V."/>
            <person name="Spatafora J.W."/>
        </authorList>
    </citation>
    <scope>NUCLEOTIDE SEQUENCE [LARGE SCALE GENOMIC DNA]</scope>
    <source>
        <strain evidence="14 15">AM-OR11-056</strain>
    </source>
</reference>
<keyword evidence="15" id="KW-1185">Reference proteome</keyword>
<dbReference type="InterPro" id="IPR043128">
    <property type="entry name" value="Rev_trsase/Diguanyl_cyclase"/>
</dbReference>
<feature type="compositionally biased region" description="Basic and acidic residues" evidence="12">
    <location>
        <begin position="1109"/>
        <end position="1118"/>
    </location>
</feature>
<name>A0A1J8Q820_9AGAM</name>
<dbReference type="GO" id="GO:0006260">
    <property type="term" value="P:DNA replication"/>
    <property type="evidence" value="ECO:0007669"/>
    <property type="project" value="UniProtKB-KW"/>
</dbReference>
<dbReference type="Gene3D" id="3.40.1170.60">
    <property type="match status" value="1"/>
</dbReference>
<dbReference type="InterPro" id="IPR036775">
    <property type="entry name" value="DNA_pol_Y-fam_lit_finger_sf"/>
</dbReference>
<keyword evidence="4" id="KW-0548">Nucleotidyltransferase</keyword>
<dbReference type="Proteomes" id="UP000183567">
    <property type="component" value="Unassembled WGS sequence"/>
</dbReference>
<dbReference type="EMBL" id="LVVM01001803">
    <property type="protein sequence ID" value="OJA17806.1"/>
    <property type="molecule type" value="Genomic_DNA"/>
</dbReference>
<feature type="region of interest" description="Disordered" evidence="12">
    <location>
        <begin position="1196"/>
        <end position="1219"/>
    </location>
</feature>
<dbReference type="FunFam" id="3.30.1490.100:FF:000004">
    <property type="entry name" value="DNA polymerase IV"/>
    <property type="match status" value="1"/>
</dbReference>
<evidence type="ECO:0000313" key="15">
    <source>
        <dbReference type="Proteomes" id="UP000183567"/>
    </source>
</evidence>
<dbReference type="Gene3D" id="1.10.150.810">
    <property type="match status" value="2"/>
</dbReference>
<evidence type="ECO:0000256" key="1">
    <source>
        <dbReference type="ARBA" id="ARBA00012417"/>
    </source>
</evidence>
<dbReference type="Pfam" id="PF11799">
    <property type="entry name" value="IMS_C"/>
    <property type="match status" value="1"/>
</dbReference>
<evidence type="ECO:0000256" key="9">
    <source>
        <dbReference type="ARBA" id="ARBA00022932"/>
    </source>
</evidence>
<evidence type="ECO:0000256" key="5">
    <source>
        <dbReference type="ARBA" id="ARBA00022705"/>
    </source>
</evidence>
<dbReference type="GO" id="GO:0003684">
    <property type="term" value="F:damaged DNA binding"/>
    <property type="evidence" value="ECO:0007669"/>
    <property type="project" value="InterPro"/>
</dbReference>
<evidence type="ECO:0000256" key="7">
    <source>
        <dbReference type="ARBA" id="ARBA00022763"/>
    </source>
</evidence>
<dbReference type="GO" id="GO:0070987">
    <property type="term" value="P:error-free translesion synthesis"/>
    <property type="evidence" value="ECO:0007669"/>
    <property type="project" value="UniProtKB-ARBA"/>
</dbReference>
<dbReference type="SUPFAM" id="SSF100879">
    <property type="entry name" value="Lesion bypass DNA polymerase (Y-family), little finger domain"/>
    <property type="match status" value="1"/>
</dbReference>
<comment type="catalytic activity">
    <reaction evidence="11">
        <text>DNA(n) + a 2'-deoxyribonucleoside 5'-triphosphate = DNA(n+1) + diphosphate</text>
        <dbReference type="Rhea" id="RHEA:22508"/>
        <dbReference type="Rhea" id="RHEA-COMP:17339"/>
        <dbReference type="Rhea" id="RHEA-COMP:17340"/>
        <dbReference type="ChEBI" id="CHEBI:33019"/>
        <dbReference type="ChEBI" id="CHEBI:61560"/>
        <dbReference type="ChEBI" id="CHEBI:173112"/>
        <dbReference type="EC" id="2.7.7.7"/>
    </reaction>
</comment>
<evidence type="ECO:0000256" key="6">
    <source>
        <dbReference type="ARBA" id="ARBA00022723"/>
    </source>
</evidence>
<dbReference type="Gene3D" id="3.40.50.1460">
    <property type="match status" value="1"/>
</dbReference>
<dbReference type="CDD" id="cd03586">
    <property type="entry name" value="PolY_Pol_IV_kappa"/>
    <property type="match status" value="1"/>
</dbReference>
<evidence type="ECO:0000256" key="11">
    <source>
        <dbReference type="ARBA" id="ARBA00049244"/>
    </source>
</evidence>
<dbReference type="Pfam" id="PF00656">
    <property type="entry name" value="Peptidase_C14"/>
    <property type="match status" value="1"/>
</dbReference>
<keyword evidence="10" id="KW-0234">DNA repair</keyword>
<keyword evidence="3" id="KW-0808">Transferase</keyword>
<keyword evidence="5" id="KW-0235">DNA replication</keyword>
<gene>
    <name evidence="14" type="ORF">AZE42_08398</name>
</gene>
<dbReference type="GO" id="GO:0005634">
    <property type="term" value="C:nucleus"/>
    <property type="evidence" value="ECO:0007669"/>
    <property type="project" value="TreeGrafter"/>
</dbReference>
<evidence type="ECO:0000256" key="2">
    <source>
        <dbReference type="ARBA" id="ARBA00016178"/>
    </source>
</evidence>
<dbReference type="GO" id="GO:0042276">
    <property type="term" value="P:error-prone translesion synthesis"/>
    <property type="evidence" value="ECO:0007669"/>
    <property type="project" value="TreeGrafter"/>
</dbReference>
<organism evidence="14 15">
    <name type="scientific">Rhizopogon vesiculosus</name>
    <dbReference type="NCBI Taxonomy" id="180088"/>
    <lineage>
        <taxon>Eukaryota</taxon>
        <taxon>Fungi</taxon>
        <taxon>Dikarya</taxon>
        <taxon>Basidiomycota</taxon>
        <taxon>Agaricomycotina</taxon>
        <taxon>Agaricomycetes</taxon>
        <taxon>Agaricomycetidae</taxon>
        <taxon>Boletales</taxon>
        <taxon>Suillineae</taxon>
        <taxon>Rhizopogonaceae</taxon>
        <taxon>Rhizopogon</taxon>
    </lineage>
</organism>
<keyword evidence="6" id="KW-0479">Metal-binding</keyword>
<dbReference type="Gene3D" id="3.30.1490.100">
    <property type="entry name" value="DNA polymerase, Y-family, little finger domain"/>
    <property type="match status" value="1"/>
</dbReference>
<feature type="region of interest" description="Disordered" evidence="12">
    <location>
        <begin position="604"/>
        <end position="631"/>
    </location>
</feature>
<dbReference type="AlphaFoldDB" id="A0A1J8Q820"/>
<dbReference type="Gene3D" id="3.30.70.270">
    <property type="match status" value="1"/>
</dbReference>
<evidence type="ECO:0000256" key="10">
    <source>
        <dbReference type="ARBA" id="ARBA00023204"/>
    </source>
</evidence>
<sequence length="1219" mass="137086">MMPRVFALLIGVDDYKSGRIWNLEACAHDALLMKQWLVQDLQVPKENIALLLNQEATKRRIEDTFMSHLVNNPAIAEGDALIVYFAGHGSTLRAPPDWCEGKPPRVQVLCPYDHDTNGPEGRVAGISDRSLFAMLSELSIVKGDNITLILDCCFPNAQLGSSARDRRFVRYTPTSKAAPEDLFSGLWRGAIGQRFRGEFGFFQDDCQSHVLLAACRPGEKAMEWKEGGKFTSEFLSVKDALPLHQMKYSDLSEHLSKGLSHIQQHPVCIGRRKDRVIFNGVPFVADASLVPVDGEKGCLRLEMGAMHGVVEGTEFSIHEHNRFGSINPSLDSFRVYEVHPTWSLARRKSMNKPGGRGSWARITRWNSRTPFRVYVKRTCSYLFRRLLGRSKNSGEQLDGIPVNEGLNIVQVDTSAEADMSVGVHTRDVRVQNLDHLVPPTAHPIIRLEKDRSRSGVILNEAARFHMHLHRTNPAKPFHELLGLEIFRLDPHTQRRIGSNLLIDGIAAISHSEGARYAVVLHNRSDADLWPYLAYMDSNGVDIQLLYHPQPSSPVPPLRKRSSVEIGCAGSGIPPLNFPFPDNQQQESAFLKLFVSTSYTSMGSLEQSSSAHSHPSTPVPPPTPATASKAEPQNWDTALACITMRRNEKRKDKELSERITKILKQRDEALRSVDIRPIERNVDNLLEELESRRDLSQIIVHVDMDAFFCNVELFDDPSLQGKPFAVAGGVISTASYEARKYGHTILTTVFLAFVAKKLCPDLMLLKSHYNRYSEMSEKVMAIFERYDPTMLAAGCDEGYLNITKYCEEHILDASACVQEIRDTVFKETSLTVSAGIAPNKNKPNGQYLLPFDRDSIKAFMHDLSIRKVQGVGRVNERLLEAMGIKTCGDIFEHRATLQLMDKRFGLIFLLRTHLGIASNVVEPIQREERKSIGAERHVTFHALHDKVQILRQLEAVAGELENDMVREGWTGKTVTLKYKLDTFQVFTRSKSFDRWVSSKKEDLFAIGKELLLPELPLTLRLIGLRVTKLKDLHAQKTEPAGGIKRFFESANSSPRKRPRLEIDGEDCNDDDEIEHVEEEHESMPGFYEEDESGEGRGLDEEEENNISHDLGPRYHEQRPRPPASAPGPSRITQSDSLFPIAIRSKPISARQDDRTSSSRNQECPICKKGLETDNKGLNAHIDFCLSRNVILEAQAAAQSDPKDFALSRSNIAKGKRKRKS</sequence>
<evidence type="ECO:0000256" key="4">
    <source>
        <dbReference type="ARBA" id="ARBA00022695"/>
    </source>
</evidence>
<dbReference type="InterPro" id="IPR011600">
    <property type="entry name" value="Pept_C14_caspase"/>
</dbReference>
<dbReference type="PANTHER" id="PTHR11076:SF33">
    <property type="entry name" value="DNA POLYMERASE KAPPA"/>
    <property type="match status" value="1"/>
</dbReference>
<dbReference type="GO" id="GO:0006281">
    <property type="term" value="P:DNA repair"/>
    <property type="evidence" value="ECO:0007669"/>
    <property type="project" value="UniProtKB-KW"/>
</dbReference>
<feature type="domain" description="UmuC" evidence="13">
    <location>
        <begin position="698"/>
        <end position="871"/>
    </location>
</feature>